<evidence type="ECO:0000256" key="1">
    <source>
        <dbReference type="ARBA" id="ARBA00023054"/>
    </source>
</evidence>
<dbReference type="Gene3D" id="2.30.310.10">
    <property type="entry name" value="ibrinogen binding protein from staphylococcus aureus domain"/>
    <property type="match status" value="1"/>
</dbReference>
<dbReference type="HAMAP" id="MF_00844_A">
    <property type="entry name" value="RqcH_A"/>
    <property type="match status" value="1"/>
</dbReference>
<dbReference type="GO" id="GO:0005737">
    <property type="term" value="C:cytoplasm"/>
    <property type="evidence" value="ECO:0007669"/>
    <property type="project" value="UniProtKB-ARBA"/>
</dbReference>
<dbReference type="Proteomes" id="UP000029859">
    <property type="component" value="Unassembled WGS sequence"/>
</dbReference>
<keyword evidence="2" id="KW-0648">Protein biosynthesis</keyword>
<feature type="domain" description="NFACT RNA-binding" evidence="3">
    <location>
        <begin position="464"/>
        <end position="573"/>
    </location>
</feature>
<gene>
    <name evidence="2" type="primary">rqcH</name>
    <name evidence="4" type="ORF">LI82_10685</name>
</gene>
<keyword evidence="1 2" id="KW-0175">Coiled coil</keyword>
<protein>
    <recommendedName>
        <fullName evidence="2">Archaeal Rqc2 homolog aRqcH</fullName>
        <shortName evidence="2">aRqcH</shortName>
    </recommendedName>
</protein>
<dbReference type="Pfam" id="PF05670">
    <property type="entry name" value="NFACT-R_1"/>
    <property type="match status" value="1"/>
</dbReference>
<comment type="caution">
    <text evidence="4">The sequence shown here is derived from an EMBL/GenBank/DDBJ whole genome shotgun (WGS) entry which is preliminary data.</text>
</comment>
<dbReference type="GO" id="GO:0019843">
    <property type="term" value="F:rRNA binding"/>
    <property type="evidence" value="ECO:0007669"/>
    <property type="project" value="UniProtKB-UniRule"/>
</dbReference>
<evidence type="ECO:0000313" key="5">
    <source>
        <dbReference type="Proteomes" id="UP000029859"/>
    </source>
</evidence>
<dbReference type="FunFam" id="2.30.310.10:FF:000003">
    <property type="entry name" value="Zinc knuckle domain containing protein"/>
    <property type="match status" value="1"/>
</dbReference>
<dbReference type="GO" id="GO:1990112">
    <property type="term" value="C:RQC complex"/>
    <property type="evidence" value="ECO:0007669"/>
    <property type="project" value="TreeGrafter"/>
</dbReference>
<organism evidence="4 5">
    <name type="scientific">Methanococcoides methylutens</name>
    <dbReference type="NCBI Taxonomy" id="2226"/>
    <lineage>
        <taxon>Archaea</taxon>
        <taxon>Methanobacteriati</taxon>
        <taxon>Methanobacteriota</taxon>
        <taxon>Stenosarchaea group</taxon>
        <taxon>Methanomicrobia</taxon>
        <taxon>Methanosarcinales</taxon>
        <taxon>Methanosarcinaceae</taxon>
        <taxon>Methanococcoides</taxon>
    </lineage>
</organism>
<dbReference type="AlphaFoldDB" id="A0A099SZ76"/>
<keyword evidence="5" id="KW-1185">Reference proteome</keyword>
<dbReference type="EMBL" id="JRHO01000014">
    <property type="protein sequence ID" value="KGK98182.1"/>
    <property type="molecule type" value="Genomic_DNA"/>
</dbReference>
<sequence length="665" mass="74642">MKQEMTSADVAALVSELGNVDVEGSLIDAKIAKVYQPVPGEIRINLFIFGKGRDNLVIQAGKRAHMSKYLRPSPKLPHAFPMLLRKHITGGRITSVNQYDFDRIIEIGVIRGGIETILVCELFSRGNIVLLDSDRKIILPMNPVTFRGRRVRSGEIYEYPEAQLSPLDVEEAGMADLFAASTADVVRTIATSYNLGGVLAEEVCLRAGVDKKTAAKDATLDDIKALCESVKAVFSPIVEHKLKPCIVKKEIKGELGAIDVVPLELDQYSEAEKEYFPSFNQALDEFFGKKASEEVIEEVVAKKKEKVDVFERRLRKQQEAIKKFEKDSEKYTTIAEKIYEHYQNIEQVLAVLENARDKGYSWAEIRSILKKAKDDLPAARSIVSIDSAEGFVVVDLDGVNASINIRKTVPQNAQIYYDKAKKLSKKRDGALRAIEDTKVAMQKREKKVSKRRKAFFKKHWYDRFRWFFSSDGFLVVGGRDADTNEELVKKYMEKRDIVFHTQVPGAPITIIKTEGKDVPETTLEEAARFVVSYSSIWKAGQFSGDCYWIKPEQVSKTPESGEYLKKGSFVIRGERNYYKDVPVGVAVGLELGAETRVIGGPVSAIARSGKYVVELLPGKFNQNDIAKKVYRIYVDELKDPSFVKQVASPDSIARMLPPGESDIKK</sequence>
<comment type="similarity">
    <text evidence="2">Belongs to the NEMF family.</text>
</comment>
<dbReference type="InterPro" id="IPR051608">
    <property type="entry name" value="RQC_Subunit_NEMF"/>
</dbReference>
<dbReference type="Pfam" id="PF05833">
    <property type="entry name" value="NFACT_N"/>
    <property type="match status" value="1"/>
</dbReference>
<keyword evidence="2" id="KW-0820">tRNA-binding</keyword>
<dbReference type="GO" id="GO:0072344">
    <property type="term" value="P:rescue of stalled ribosome"/>
    <property type="evidence" value="ECO:0007669"/>
    <property type="project" value="UniProtKB-UniRule"/>
</dbReference>
<dbReference type="PANTHER" id="PTHR15239:SF6">
    <property type="entry name" value="RIBOSOME QUALITY CONTROL COMPLEX SUBUNIT NEMF"/>
    <property type="match status" value="1"/>
</dbReference>
<comment type="subunit">
    <text evidence="2">Associates with stalled 50S ribosomal subunits.</text>
</comment>
<evidence type="ECO:0000256" key="2">
    <source>
        <dbReference type="HAMAP-Rule" id="MF_00844"/>
    </source>
</evidence>
<dbReference type="InterPro" id="IPR008532">
    <property type="entry name" value="NFACT_RNA-bd"/>
</dbReference>
<keyword evidence="2" id="KW-0694">RNA-binding</keyword>
<dbReference type="PANTHER" id="PTHR15239">
    <property type="entry name" value="NUCLEAR EXPORT MEDIATOR FACTOR NEMF"/>
    <property type="match status" value="1"/>
</dbReference>
<dbReference type="GO" id="GO:0000049">
    <property type="term" value="F:tRNA binding"/>
    <property type="evidence" value="ECO:0007669"/>
    <property type="project" value="UniProtKB-UniRule"/>
</dbReference>
<reference evidence="4 5" key="1">
    <citation type="submission" date="2014-09" db="EMBL/GenBank/DDBJ databases">
        <title>Draft genome sequence of an obligately methylotrophic methanogen, Methanococcoides methylutens, isolated from marine sediment.</title>
        <authorList>
            <person name="Guan Y."/>
            <person name="Ngugi D.K."/>
            <person name="Blom J."/>
            <person name="Ali S."/>
            <person name="Ferry J.G."/>
            <person name="Stingl U."/>
        </authorList>
    </citation>
    <scope>NUCLEOTIDE SEQUENCE [LARGE SCALE GENOMIC DNA]</scope>
    <source>
        <strain evidence="4 5">DSM 2657</strain>
    </source>
</reference>
<dbReference type="RefSeq" id="WP_048195494.1">
    <property type="nucleotide sequence ID" value="NZ_CAAGSM010000001.1"/>
</dbReference>
<comment type="function">
    <text evidence="2">Probably part of the ribosome quality control system (RQC). May mediate the addition of alanine residues (Ala tailing) to incompletely synthesized nascent chains from stalled ribosomes, leading to their degradation.</text>
</comment>
<dbReference type="GO" id="GO:0043023">
    <property type="term" value="F:ribosomal large subunit binding"/>
    <property type="evidence" value="ECO:0007669"/>
    <property type="project" value="UniProtKB-UniRule"/>
</dbReference>
<proteinExistence type="inferred from homology"/>
<name>A0A099SZ76_METMT</name>
<dbReference type="OrthoDB" id="10943at2157"/>
<accession>A0A099SZ76</accession>
<evidence type="ECO:0000259" key="3">
    <source>
        <dbReference type="Pfam" id="PF05670"/>
    </source>
</evidence>
<feature type="coiled-coil region" evidence="2">
    <location>
        <begin position="300"/>
        <end position="327"/>
    </location>
</feature>
<dbReference type="NCBIfam" id="NF041120">
    <property type="entry name" value="RqcH_arch"/>
    <property type="match status" value="1"/>
</dbReference>
<keyword evidence="2" id="KW-0699">rRNA-binding</keyword>
<dbReference type="InterPro" id="IPR043681">
    <property type="entry name" value="RqcH_archaeal"/>
</dbReference>
<evidence type="ECO:0000313" key="4">
    <source>
        <dbReference type="EMBL" id="KGK98182.1"/>
    </source>
</evidence>